<evidence type="ECO:0000313" key="1">
    <source>
        <dbReference type="EMBL" id="SVC05302.1"/>
    </source>
</evidence>
<name>A0A382J1L7_9ZZZZ</name>
<proteinExistence type="predicted"/>
<accession>A0A382J1L7</accession>
<sequence>MATGPISWADAVLLGKTTVNANANPSVSRRSKVRSLRRWGLGPPAVDLIMLSLL</sequence>
<dbReference type="AlphaFoldDB" id="A0A382J1L7"/>
<reference evidence="1" key="1">
    <citation type="submission" date="2018-05" db="EMBL/GenBank/DDBJ databases">
        <authorList>
            <person name="Lanie J.A."/>
            <person name="Ng W.-L."/>
            <person name="Kazmierczak K.M."/>
            <person name="Andrzejewski T.M."/>
            <person name="Davidsen T.M."/>
            <person name="Wayne K.J."/>
            <person name="Tettelin H."/>
            <person name="Glass J.I."/>
            <person name="Rusch D."/>
            <person name="Podicherti R."/>
            <person name="Tsui H.-C.T."/>
            <person name="Winkler M.E."/>
        </authorList>
    </citation>
    <scope>NUCLEOTIDE SEQUENCE</scope>
</reference>
<gene>
    <name evidence="1" type="ORF">METZ01_LOCUS258156</name>
</gene>
<organism evidence="1">
    <name type="scientific">marine metagenome</name>
    <dbReference type="NCBI Taxonomy" id="408172"/>
    <lineage>
        <taxon>unclassified sequences</taxon>
        <taxon>metagenomes</taxon>
        <taxon>ecological metagenomes</taxon>
    </lineage>
</organism>
<dbReference type="EMBL" id="UINC01070843">
    <property type="protein sequence ID" value="SVC05302.1"/>
    <property type="molecule type" value="Genomic_DNA"/>
</dbReference>
<protein>
    <submittedName>
        <fullName evidence="1">Uncharacterized protein</fullName>
    </submittedName>
</protein>